<dbReference type="Proteomes" id="UP000799118">
    <property type="component" value="Unassembled WGS sequence"/>
</dbReference>
<organism evidence="2 3">
    <name type="scientific">Gymnopus androsaceus JB14</name>
    <dbReference type="NCBI Taxonomy" id="1447944"/>
    <lineage>
        <taxon>Eukaryota</taxon>
        <taxon>Fungi</taxon>
        <taxon>Dikarya</taxon>
        <taxon>Basidiomycota</taxon>
        <taxon>Agaricomycotina</taxon>
        <taxon>Agaricomycetes</taxon>
        <taxon>Agaricomycetidae</taxon>
        <taxon>Agaricales</taxon>
        <taxon>Marasmiineae</taxon>
        <taxon>Omphalotaceae</taxon>
        <taxon>Gymnopus</taxon>
    </lineage>
</organism>
<feature type="coiled-coil region" evidence="1">
    <location>
        <begin position="206"/>
        <end position="240"/>
    </location>
</feature>
<sequence>KSYNKVLLDFQNADARKSELESSNQALIQEIASLNNRTEEESQALTKVKSDYGALKTLFTTLEQSYNKVLLDFQNADARKSELESSNQALTQEIASLDNRAEEESQALTKVKSDYGGLEMLFTTLEKSYNKVLLDFQNADARKSELESSNQALIQEIASLNNRAEEESQALTKVKSDYGALKTLFTTLGNAHNKILLDVQDSDTHKSELESSNQALTQEIASLNNRAEEESQALTKVKSDYGGLEVLFTTLEQS</sequence>
<feature type="non-terminal residue" evidence="2">
    <location>
        <position position="1"/>
    </location>
</feature>
<feature type="coiled-coil region" evidence="1">
    <location>
        <begin position="10"/>
        <end position="44"/>
    </location>
</feature>
<reference evidence="2" key="1">
    <citation type="journal article" date="2019" name="Environ. Microbiol.">
        <title>Fungal ecological strategies reflected in gene transcription - a case study of two litter decomposers.</title>
        <authorList>
            <person name="Barbi F."/>
            <person name="Kohler A."/>
            <person name="Barry K."/>
            <person name="Baskaran P."/>
            <person name="Daum C."/>
            <person name="Fauchery L."/>
            <person name="Ihrmark K."/>
            <person name="Kuo A."/>
            <person name="LaButti K."/>
            <person name="Lipzen A."/>
            <person name="Morin E."/>
            <person name="Grigoriev I.V."/>
            <person name="Henrissat B."/>
            <person name="Lindahl B."/>
            <person name="Martin F."/>
        </authorList>
    </citation>
    <scope>NUCLEOTIDE SEQUENCE</scope>
    <source>
        <strain evidence="2">JB14</strain>
    </source>
</reference>
<accession>A0A6A4GA68</accession>
<protein>
    <submittedName>
        <fullName evidence="2">Uncharacterized protein</fullName>
    </submittedName>
</protein>
<evidence type="ECO:0000313" key="3">
    <source>
        <dbReference type="Proteomes" id="UP000799118"/>
    </source>
</evidence>
<evidence type="ECO:0000256" key="1">
    <source>
        <dbReference type="SAM" id="Coils"/>
    </source>
</evidence>
<gene>
    <name evidence="2" type="ORF">BT96DRAFT_1010768</name>
</gene>
<evidence type="ECO:0000313" key="2">
    <source>
        <dbReference type="EMBL" id="KAE9382369.1"/>
    </source>
</evidence>
<dbReference type="AlphaFoldDB" id="A0A6A4GA68"/>
<keyword evidence="3" id="KW-1185">Reference proteome</keyword>
<feature type="coiled-coil region" evidence="1">
    <location>
        <begin position="73"/>
        <end position="177"/>
    </location>
</feature>
<proteinExistence type="predicted"/>
<dbReference type="EMBL" id="ML771669">
    <property type="protein sequence ID" value="KAE9382369.1"/>
    <property type="molecule type" value="Genomic_DNA"/>
</dbReference>
<keyword evidence="1" id="KW-0175">Coiled coil</keyword>
<name>A0A6A4GA68_9AGAR</name>
<feature type="non-terminal residue" evidence="2">
    <location>
        <position position="254"/>
    </location>
</feature>